<organism evidence="1 2">
    <name type="scientific">Providencia manganoxydans</name>
    <dbReference type="NCBI Taxonomy" id="2923283"/>
    <lineage>
        <taxon>Bacteria</taxon>
        <taxon>Pseudomonadati</taxon>
        <taxon>Pseudomonadota</taxon>
        <taxon>Gammaproteobacteria</taxon>
        <taxon>Enterobacterales</taxon>
        <taxon>Morganellaceae</taxon>
        <taxon>Providencia</taxon>
    </lineage>
</organism>
<name>A0ABX7AI56_9GAMM</name>
<sequence>MKNEKLRIIFLNPMEYEYLEVELLGSDLFNNFIAKLPLGDLMSILVEVRDTLKNKD</sequence>
<dbReference type="GeneID" id="92278335"/>
<dbReference type="RefSeq" id="WP_272580128.1">
    <property type="nucleotide sequence ID" value="NZ_CP067099.1"/>
</dbReference>
<reference evidence="2" key="1">
    <citation type="submission" date="2021-01" db="EMBL/GenBank/DDBJ databases">
        <title>Providencia vermicola LLDRA6, a soil-borne Mn(II)-oxidizing bacterium, exploits a strategy of superoxide production coupled to hydrogen peroxide consumption to generate Mn oxides, as revealed by transcriptional up-regulation of genes for phenylacetic acid catabolism.</title>
        <authorList>
            <person name="Chen S."/>
            <person name="Ding Z."/>
            <person name="Chen J."/>
            <person name="Luo J."/>
            <person name="Ruan X."/>
            <person name="Li Z."/>
            <person name="Liao F."/>
            <person name="He J."/>
            <person name="Li D."/>
        </authorList>
    </citation>
    <scope>NUCLEOTIDE SEQUENCE [LARGE SCALE GENOMIC DNA]</scope>
    <source>
        <strain evidence="2">LLDRA6</strain>
    </source>
</reference>
<evidence type="ECO:0000313" key="1">
    <source>
        <dbReference type="EMBL" id="QQO63608.1"/>
    </source>
</evidence>
<gene>
    <name evidence="1" type="ORF">JI723_06445</name>
</gene>
<protein>
    <submittedName>
        <fullName evidence="1">Uncharacterized protein</fullName>
    </submittedName>
</protein>
<keyword evidence="2" id="KW-1185">Reference proteome</keyword>
<proteinExistence type="predicted"/>
<dbReference type="Proteomes" id="UP000596157">
    <property type="component" value="Chromosome"/>
</dbReference>
<accession>A0ABX7AI56</accession>
<dbReference type="EMBL" id="CP067099">
    <property type="protein sequence ID" value="QQO63608.1"/>
    <property type="molecule type" value="Genomic_DNA"/>
</dbReference>
<evidence type="ECO:0000313" key="2">
    <source>
        <dbReference type="Proteomes" id="UP000596157"/>
    </source>
</evidence>